<dbReference type="Proteomes" id="UP000315908">
    <property type="component" value="Unassembled WGS sequence"/>
</dbReference>
<accession>A0A562LYS3</accession>
<sequence>MDIKTLKLRKKFIKSDAGFSVLRIELKATLISRDDFMSIQSFLGWIDFFRRKMKPPE</sequence>
<evidence type="ECO:0000313" key="1">
    <source>
        <dbReference type="EMBL" id="TWI12807.1"/>
    </source>
</evidence>
<dbReference type="EMBL" id="VLKR01000065">
    <property type="protein sequence ID" value="TWI12807.1"/>
    <property type="molecule type" value="Genomic_DNA"/>
</dbReference>
<comment type="caution">
    <text evidence="1">The sequence shown here is derived from an EMBL/GenBank/DDBJ whole genome shotgun (WGS) entry which is preliminary data.</text>
</comment>
<dbReference type="AlphaFoldDB" id="A0A562LYS3"/>
<evidence type="ECO:0000313" key="2">
    <source>
        <dbReference type="Proteomes" id="UP000315908"/>
    </source>
</evidence>
<name>A0A562LYS3_9SPHI</name>
<gene>
    <name evidence="1" type="ORF">IQ31_05578</name>
</gene>
<proteinExistence type="predicted"/>
<protein>
    <submittedName>
        <fullName evidence="1">Uncharacterized protein</fullName>
    </submittedName>
</protein>
<organism evidence="1 2">
    <name type="scientific">Sphingobacterium siyangense</name>
    <dbReference type="NCBI Taxonomy" id="459529"/>
    <lineage>
        <taxon>Bacteria</taxon>
        <taxon>Pseudomonadati</taxon>
        <taxon>Bacteroidota</taxon>
        <taxon>Sphingobacteriia</taxon>
        <taxon>Sphingobacteriales</taxon>
        <taxon>Sphingobacteriaceae</taxon>
        <taxon>Sphingobacterium</taxon>
    </lineage>
</organism>
<reference evidence="1 2" key="1">
    <citation type="journal article" date="2015" name="Stand. Genomic Sci.">
        <title>Genomic Encyclopedia of Bacterial and Archaeal Type Strains, Phase III: the genomes of soil and plant-associated and newly described type strains.</title>
        <authorList>
            <person name="Whitman W.B."/>
            <person name="Woyke T."/>
            <person name="Klenk H.P."/>
            <person name="Zhou Y."/>
            <person name="Lilburn T.G."/>
            <person name="Beck B.J."/>
            <person name="De Vos P."/>
            <person name="Vandamme P."/>
            <person name="Eisen J.A."/>
            <person name="Garrity G."/>
            <person name="Hugenholtz P."/>
            <person name="Kyrpides N.C."/>
        </authorList>
    </citation>
    <scope>NUCLEOTIDE SEQUENCE [LARGE SCALE GENOMIC DNA]</scope>
    <source>
        <strain evidence="1 2">CGMCC 1.6855</strain>
    </source>
</reference>